<protein>
    <submittedName>
        <fullName evidence="3">DNA primase</fullName>
    </submittedName>
</protein>
<evidence type="ECO:0000259" key="2">
    <source>
        <dbReference type="SMART" id="SM00943"/>
    </source>
</evidence>
<sequence length="314" mass="33563">MVFPDVFARALTRASDPQSLPAAAEELARVGVPVFPCIPGGKRPLTEHGFHDATTDADRVAAWWGRSPGANIGVPTGAPSGMVVVDVDVHGPVDGFRGFSRAHRADLLDRWQLLVSTPSGGMHAYYQSTPGQVQRSWQAARAGIDFRGDGGYIVVPPSRMSIAGDVVCYRVRRVEAGTSSLLDSDRLRDFLDPRPTVREPMNTAQRQGADVSRLARWVAGRAQGERNRSLFWAACRLAENGLPTSDALDALGTAASDAGLSEREIIATIRSAYRAAHPDRDAASASVRALAPSEAGIWFAGDPAAVGPSNMRRL</sequence>
<evidence type="ECO:0000313" key="4">
    <source>
        <dbReference type="Proteomes" id="UP000188145"/>
    </source>
</evidence>
<gene>
    <name evidence="3" type="ORF">BW730_05755</name>
</gene>
<dbReference type="InterPro" id="IPR014820">
    <property type="entry name" value="PriCT_1"/>
</dbReference>
<dbReference type="Pfam" id="PF09250">
    <property type="entry name" value="Prim-Pol"/>
    <property type="match status" value="1"/>
</dbReference>
<feature type="domain" description="Primase C-terminal 1" evidence="1">
    <location>
        <begin position="215"/>
        <end position="278"/>
    </location>
</feature>
<dbReference type="InterPro" id="IPR015330">
    <property type="entry name" value="DNA_primase/pol_bifunc_N"/>
</dbReference>
<dbReference type="EMBL" id="CP019606">
    <property type="protein sequence ID" value="AQP47092.1"/>
    <property type="molecule type" value="Genomic_DNA"/>
</dbReference>
<organism evidence="3 4">
    <name type="scientific">Tessaracoccus aquimaris</name>
    <dbReference type="NCBI Taxonomy" id="1332264"/>
    <lineage>
        <taxon>Bacteria</taxon>
        <taxon>Bacillati</taxon>
        <taxon>Actinomycetota</taxon>
        <taxon>Actinomycetes</taxon>
        <taxon>Propionibacteriales</taxon>
        <taxon>Propionibacteriaceae</taxon>
        <taxon>Tessaracoccus</taxon>
    </lineage>
</organism>
<dbReference type="AlphaFoldDB" id="A0A1Q2CLW0"/>
<name>A0A1Q2CLW0_9ACTN</name>
<dbReference type="SMART" id="SM00943">
    <property type="entry name" value="Prim-Pol"/>
    <property type="match status" value="1"/>
</dbReference>
<accession>A0A1Q2CLW0</accession>
<dbReference type="Pfam" id="PF08708">
    <property type="entry name" value="PriCT_1"/>
    <property type="match status" value="1"/>
</dbReference>
<dbReference type="SMART" id="SM00942">
    <property type="entry name" value="PriCT_1"/>
    <property type="match status" value="1"/>
</dbReference>
<dbReference type="KEGG" id="tes:BW730_05755"/>
<dbReference type="RefSeq" id="WP_077685419.1">
    <property type="nucleotide sequence ID" value="NZ_CP019606.1"/>
</dbReference>
<dbReference type="Proteomes" id="UP000188145">
    <property type="component" value="Chromosome"/>
</dbReference>
<reference evidence="4" key="1">
    <citation type="submission" date="2017-02" db="EMBL/GenBank/DDBJ databases">
        <title>Tessaracoccus aquaemaris sp. nov., isolated from the intestine of a Korean rockfish, Sebastes schlegelii, in a marine aquaculture pond.</title>
        <authorList>
            <person name="Tak E.J."/>
            <person name="Bae J.-W."/>
        </authorList>
    </citation>
    <scope>NUCLEOTIDE SEQUENCE [LARGE SCALE GENOMIC DNA]</scope>
    <source>
        <strain evidence="4">NSG39</strain>
    </source>
</reference>
<keyword evidence="4" id="KW-1185">Reference proteome</keyword>
<dbReference type="CDD" id="cd04859">
    <property type="entry name" value="Prim_Pol"/>
    <property type="match status" value="1"/>
</dbReference>
<feature type="domain" description="DNA primase/polymerase bifunctional N-terminal" evidence="2">
    <location>
        <begin position="24"/>
        <end position="182"/>
    </location>
</feature>
<evidence type="ECO:0000313" key="3">
    <source>
        <dbReference type="EMBL" id="AQP47092.1"/>
    </source>
</evidence>
<dbReference type="OrthoDB" id="3218228at2"/>
<proteinExistence type="predicted"/>
<dbReference type="SUPFAM" id="SSF56747">
    <property type="entry name" value="Prim-pol domain"/>
    <property type="match status" value="1"/>
</dbReference>
<dbReference type="STRING" id="1332264.BW730_05755"/>
<evidence type="ECO:0000259" key="1">
    <source>
        <dbReference type="SMART" id="SM00942"/>
    </source>
</evidence>